<dbReference type="Proteomes" id="UP001596456">
    <property type="component" value="Unassembled WGS sequence"/>
</dbReference>
<organism evidence="2 3">
    <name type="scientific">Rhodocista pekingensis</name>
    <dbReference type="NCBI Taxonomy" id="201185"/>
    <lineage>
        <taxon>Bacteria</taxon>
        <taxon>Pseudomonadati</taxon>
        <taxon>Pseudomonadota</taxon>
        <taxon>Alphaproteobacteria</taxon>
        <taxon>Rhodospirillales</taxon>
        <taxon>Azospirillaceae</taxon>
        <taxon>Rhodocista</taxon>
    </lineage>
</organism>
<evidence type="ECO:0000313" key="3">
    <source>
        <dbReference type="Proteomes" id="UP001596456"/>
    </source>
</evidence>
<name>A0ABW2KR60_9PROT</name>
<evidence type="ECO:0000256" key="1">
    <source>
        <dbReference type="SAM" id="MobiDB-lite"/>
    </source>
</evidence>
<comment type="caution">
    <text evidence="2">The sequence shown here is derived from an EMBL/GenBank/DDBJ whole genome shotgun (WGS) entry which is preliminary data.</text>
</comment>
<keyword evidence="3" id="KW-1185">Reference proteome</keyword>
<feature type="region of interest" description="Disordered" evidence="1">
    <location>
        <begin position="102"/>
        <end position="125"/>
    </location>
</feature>
<protein>
    <recommendedName>
        <fullName evidence="4">DUF4258 domain-containing protein</fullName>
    </recommendedName>
</protein>
<accession>A0ABW2KR60</accession>
<gene>
    <name evidence="2" type="ORF">ACFQPS_04685</name>
</gene>
<dbReference type="RefSeq" id="WP_377356858.1">
    <property type="nucleotide sequence ID" value="NZ_JBHTCM010000005.1"/>
</dbReference>
<reference evidence="3" key="1">
    <citation type="journal article" date="2019" name="Int. J. Syst. Evol. Microbiol.">
        <title>The Global Catalogue of Microorganisms (GCM) 10K type strain sequencing project: providing services to taxonomists for standard genome sequencing and annotation.</title>
        <authorList>
            <consortium name="The Broad Institute Genomics Platform"/>
            <consortium name="The Broad Institute Genome Sequencing Center for Infectious Disease"/>
            <person name="Wu L."/>
            <person name="Ma J."/>
        </authorList>
    </citation>
    <scope>NUCLEOTIDE SEQUENCE [LARGE SCALE GENOMIC DNA]</scope>
    <source>
        <strain evidence="3">CGMCC 1.16275</strain>
    </source>
</reference>
<proteinExistence type="predicted"/>
<sequence length="125" mass="14090">MTPERARAQIRFLAEADRLLLLRHARDREPGAGKFPLTREQIRQCLLHGVVREGPSPDIREPDGWKFTMRRLREGERHEVAGVLIPGRNVLVITGYGWDRIARRPRGTAGGTRAKGQDDDDADGS</sequence>
<evidence type="ECO:0000313" key="2">
    <source>
        <dbReference type="EMBL" id="MFC7332448.1"/>
    </source>
</evidence>
<evidence type="ECO:0008006" key="4">
    <source>
        <dbReference type="Google" id="ProtNLM"/>
    </source>
</evidence>
<dbReference type="EMBL" id="JBHTCM010000005">
    <property type="protein sequence ID" value="MFC7332448.1"/>
    <property type="molecule type" value="Genomic_DNA"/>
</dbReference>